<dbReference type="InterPro" id="IPR043128">
    <property type="entry name" value="Rev_trsase/Diguanyl_cyclase"/>
</dbReference>
<dbReference type="PANTHER" id="PTHR45138:SF9">
    <property type="entry name" value="DIGUANYLATE CYCLASE DGCM-RELATED"/>
    <property type="match status" value="1"/>
</dbReference>
<gene>
    <name evidence="5" type="ORF">ED208_04915</name>
</gene>
<dbReference type="InParanoid" id="A0A3N0VGC0"/>
<feature type="domain" description="GGDEF" evidence="4">
    <location>
        <begin position="199"/>
        <end position="328"/>
    </location>
</feature>
<dbReference type="FunCoup" id="A0A3N0VGC0">
    <property type="interactions" value="109"/>
</dbReference>
<evidence type="ECO:0000256" key="3">
    <source>
        <dbReference type="ARBA" id="ARBA00034247"/>
    </source>
</evidence>
<keyword evidence="6" id="KW-1185">Reference proteome</keyword>
<dbReference type="InterPro" id="IPR029787">
    <property type="entry name" value="Nucleotide_cyclase"/>
</dbReference>
<protein>
    <recommendedName>
        <fullName evidence="2">diguanylate cyclase</fullName>
        <ecNumber evidence="2">2.7.7.65</ecNumber>
    </recommendedName>
</protein>
<dbReference type="Gene3D" id="3.30.70.270">
    <property type="match status" value="1"/>
</dbReference>
<comment type="catalytic activity">
    <reaction evidence="3">
        <text>2 GTP = 3',3'-c-di-GMP + 2 diphosphate</text>
        <dbReference type="Rhea" id="RHEA:24898"/>
        <dbReference type="ChEBI" id="CHEBI:33019"/>
        <dbReference type="ChEBI" id="CHEBI:37565"/>
        <dbReference type="ChEBI" id="CHEBI:58805"/>
        <dbReference type="EC" id="2.7.7.65"/>
    </reaction>
</comment>
<dbReference type="InterPro" id="IPR000160">
    <property type="entry name" value="GGDEF_dom"/>
</dbReference>
<proteinExistence type="predicted"/>
<dbReference type="AlphaFoldDB" id="A0A3N0VGC0"/>
<dbReference type="GO" id="GO:1902201">
    <property type="term" value="P:negative regulation of bacterial-type flagellum-dependent cell motility"/>
    <property type="evidence" value="ECO:0007669"/>
    <property type="project" value="TreeGrafter"/>
</dbReference>
<accession>A0A3N0VGC0</accession>
<dbReference type="GO" id="GO:0005886">
    <property type="term" value="C:plasma membrane"/>
    <property type="evidence" value="ECO:0007669"/>
    <property type="project" value="TreeGrafter"/>
</dbReference>
<evidence type="ECO:0000313" key="5">
    <source>
        <dbReference type="EMBL" id="ROH91731.1"/>
    </source>
</evidence>
<evidence type="ECO:0000259" key="4">
    <source>
        <dbReference type="PROSITE" id="PS50887"/>
    </source>
</evidence>
<dbReference type="CDD" id="cd01949">
    <property type="entry name" value="GGDEF"/>
    <property type="match status" value="1"/>
</dbReference>
<dbReference type="PANTHER" id="PTHR45138">
    <property type="entry name" value="REGULATORY COMPONENTS OF SENSORY TRANSDUCTION SYSTEM"/>
    <property type="match status" value="1"/>
</dbReference>
<dbReference type="Proteomes" id="UP000282106">
    <property type="component" value="Unassembled WGS sequence"/>
</dbReference>
<dbReference type="FunFam" id="3.30.70.270:FF:000001">
    <property type="entry name" value="Diguanylate cyclase domain protein"/>
    <property type="match status" value="1"/>
</dbReference>
<evidence type="ECO:0000256" key="1">
    <source>
        <dbReference type="ARBA" id="ARBA00001946"/>
    </source>
</evidence>
<dbReference type="PROSITE" id="PS50887">
    <property type="entry name" value="GGDEF"/>
    <property type="match status" value="1"/>
</dbReference>
<organism evidence="5 6">
    <name type="scientific">Stagnimonas aquatica</name>
    <dbReference type="NCBI Taxonomy" id="2689987"/>
    <lineage>
        <taxon>Bacteria</taxon>
        <taxon>Pseudomonadati</taxon>
        <taxon>Pseudomonadota</taxon>
        <taxon>Gammaproteobacteria</taxon>
        <taxon>Nevskiales</taxon>
        <taxon>Nevskiaceae</taxon>
        <taxon>Stagnimonas</taxon>
    </lineage>
</organism>
<reference evidence="5 6" key="1">
    <citation type="submission" date="2018-10" db="EMBL/GenBank/DDBJ databases">
        <authorList>
            <person name="Chen W.-M."/>
        </authorList>
    </citation>
    <scope>NUCLEOTIDE SEQUENCE [LARGE SCALE GENOMIC DNA]</scope>
    <source>
        <strain evidence="5 6">THS-13</strain>
    </source>
</reference>
<name>A0A3N0VGC0_9GAMM</name>
<sequence>MRDSRTSELVESIVQISRQKNGDDLRLSLLKTVMEALDANTTRFLRHVRARGGQSWLEDFQALRSASSLNGYELKLFSSATVSLSEPMQHCVETGLPLQSAGADGSPLFIHPVADGGIVHELIVVEVSRHNDNDFRLTKAIVQLYQNYLDLVRATERDTLTGLLNRRSLETSVSRLMYSAARHSSRRGPEGQRLADAGERYWLAVIDIDHFKRVNDSFGHLFGDEVLLLVARVMQQCFRADDLLFRYGGEEFIVILQAHSAAEAHAALERYRQQVSSYRFPQLERVTVSIGFVELKSEVLMSEAVGHADQALYHAKAHGRDQVCDYAQLVQQHAAPTALLNSAVDLF</sequence>
<comment type="caution">
    <text evidence="5">The sequence shown here is derived from an EMBL/GenBank/DDBJ whole genome shotgun (WGS) entry which is preliminary data.</text>
</comment>
<dbReference type="NCBIfam" id="TIGR00254">
    <property type="entry name" value="GGDEF"/>
    <property type="match status" value="1"/>
</dbReference>
<dbReference type="GO" id="GO:0052621">
    <property type="term" value="F:diguanylate cyclase activity"/>
    <property type="evidence" value="ECO:0007669"/>
    <property type="project" value="UniProtKB-EC"/>
</dbReference>
<dbReference type="InterPro" id="IPR050469">
    <property type="entry name" value="Diguanylate_Cyclase"/>
</dbReference>
<dbReference type="GO" id="GO:0043709">
    <property type="term" value="P:cell adhesion involved in single-species biofilm formation"/>
    <property type="evidence" value="ECO:0007669"/>
    <property type="project" value="TreeGrafter"/>
</dbReference>
<dbReference type="SUPFAM" id="SSF55073">
    <property type="entry name" value="Nucleotide cyclase"/>
    <property type="match status" value="1"/>
</dbReference>
<dbReference type="EC" id="2.7.7.65" evidence="2"/>
<dbReference type="RefSeq" id="WP_123210775.1">
    <property type="nucleotide sequence ID" value="NZ_RJVO01000002.1"/>
</dbReference>
<comment type="cofactor">
    <cofactor evidence="1">
        <name>Mg(2+)</name>
        <dbReference type="ChEBI" id="CHEBI:18420"/>
    </cofactor>
</comment>
<dbReference type="SMART" id="SM00267">
    <property type="entry name" value="GGDEF"/>
    <property type="match status" value="1"/>
</dbReference>
<dbReference type="EMBL" id="RJVO01000002">
    <property type="protein sequence ID" value="ROH91731.1"/>
    <property type="molecule type" value="Genomic_DNA"/>
</dbReference>
<evidence type="ECO:0000313" key="6">
    <source>
        <dbReference type="Proteomes" id="UP000282106"/>
    </source>
</evidence>
<dbReference type="Pfam" id="PF00990">
    <property type="entry name" value="GGDEF"/>
    <property type="match status" value="1"/>
</dbReference>
<evidence type="ECO:0000256" key="2">
    <source>
        <dbReference type="ARBA" id="ARBA00012528"/>
    </source>
</evidence>